<dbReference type="Proteomes" id="UP001596113">
    <property type="component" value="Unassembled WGS sequence"/>
</dbReference>
<keyword evidence="2" id="KW-0472">Membrane</keyword>
<proteinExistence type="predicted"/>
<keyword evidence="2" id="KW-1133">Transmembrane helix</keyword>
<gene>
    <name evidence="4" type="ORF">ACFPOF_05925</name>
</gene>
<evidence type="ECO:0000259" key="3">
    <source>
        <dbReference type="Pfam" id="PF13200"/>
    </source>
</evidence>
<evidence type="ECO:0000313" key="4">
    <source>
        <dbReference type="EMBL" id="MFC5402270.1"/>
    </source>
</evidence>
<sequence>MSVRSCSIRSKRLRVISLMIVVVLTTVWVAGCSSDNPGAMRKQSVADSGSTRVPQKLSPDPTPTEKPTQSATKSSKDDNVPVTLSSSKQPVRAIYVTSHVVNGSRLRQLIDLVKTTELNAMVVDVNSGVSLVAPTRSGNKADYTTLTWSDRKSALHFRQTIKQLKNEGIYLIARIVTFKNPELAKAMPSWAIKRKDGSVWRDRSGTPWIDPYKQEAWEYSLALAEKAAELGFDEVQYDYVRFPENAAQVDKIVAYANGGGWNKSDAIRKFLHRANVRAHKHGARVSADVFGMVGSSDDDMGIGQKWDAIAPEVDMISPMIYPSHYSKGMWGIDHPDLRPGAIIAHALKDADKRNRRLNEKGIKTAAVRPWLQGFTAGWVHPHQKYDEKQIREQIVAASKAGINSYMLWNASCKYPRFTT</sequence>
<dbReference type="RefSeq" id="WP_378130570.1">
    <property type="nucleotide sequence ID" value="NZ_JBHSMI010000010.1"/>
</dbReference>
<dbReference type="PROSITE" id="PS51257">
    <property type="entry name" value="PROKAR_LIPOPROTEIN"/>
    <property type="match status" value="1"/>
</dbReference>
<organism evidence="4 5">
    <name type="scientific">Cohnella soli</name>
    <dbReference type="NCBI Taxonomy" id="425005"/>
    <lineage>
        <taxon>Bacteria</taxon>
        <taxon>Bacillati</taxon>
        <taxon>Bacillota</taxon>
        <taxon>Bacilli</taxon>
        <taxon>Bacillales</taxon>
        <taxon>Paenibacillaceae</taxon>
        <taxon>Cohnella</taxon>
    </lineage>
</organism>
<dbReference type="EMBL" id="JBHSMI010000010">
    <property type="protein sequence ID" value="MFC5402270.1"/>
    <property type="molecule type" value="Genomic_DNA"/>
</dbReference>
<name>A0ABW0HP49_9BACL</name>
<evidence type="ECO:0000313" key="5">
    <source>
        <dbReference type="Proteomes" id="UP001596113"/>
    </source>
</evidence>
<comment type="caution">
    <text evidence="4">The sequence shown here is derived from an EMBL/GenBank/DDBJ whole genome shotgun (WGS) entry which is preliminary data.</text>
</comment>
<feature type="domain" description="DUF4015" evidence="3">
    <location>
        <begin position="93"/>
        <end position="414"/>
    </location>
</feature>
<keyword evidence="5" id="KW-1185">Reference proteome</keyword>
<dbReference type="GO" id="GO:0016787">
    <property type="term" value="F:hydrolase activity"/>
    <property type="evidence" value="ECO:0007669"/>
    <property type="project" value="UniProtKB-KW"/>
</dbReference>
<feature type="region of interest" description="Disordered" evidence="1">
    <location>
        <begin position="38"/>
        <end position="85"/>
    </location>
</feature>
<dbReference type="InterPro" id="IPR017853">
    <property type="entry name" value="GH"/>
</dbReference>
<dbReference type="Gene3D" id="3.20.20.80">
    <property type="entry name" value="Glycosidases"/>
    <property type="match status" value="1"/>
</dbReference>
<evidence type="ECO:0000256" key="1">
    <source>
        <dbReference type="SAM" id="MobiDB-lite"/>
    </source>
</evidence>
<feature type="transmembrane region" description="Helical" evidence="2">
    <location>
        <begin position="12"/>
        <end position="31"/>
    </location>
</feature>
<dbReference type="SUPFAM" id="SSF51445">
    <property type="entry name" value="(Trans)glycosidases"/>
    <property type="match status" value="1"/>
</dbReference>
<evidence type="ECO:0000256" key="2">
    <source>
        <dbReference type="SAM" id="Phobius"/>
    </source>
</evidence>
<reference evidence="5" key="1">
    <citation type="journal article" date="2019" name="Int. J. Syst. Evol. Microbiol.">
        <title>The Global Catalogue of Microorganisms (GCM) 10K type strain sequencing project: providing services to taxonomists for standard genome sequencing and annotation.</title>
        <authorList>
            <consortium name="The Broad Institute Genomics Platform"/>
            <consortium name="The Broad Institute Genome Sequencing Center for Infectious Disease"/>
            <person name="Wu L."/>
            <person name="Ma J."/>
        </authorList>
    </citation>
    <scope>NUCLEOTIDE SEQUENCE [LARGE SCALE GENOMIC DNA]</scope>
    <source>
        <strain evidence="5">CGMCC 1.18575</strain>
    </source>
</reference>
<dbReference type="Pfam" id="PF13200">
    <property type="entry name" value="DUF4015"/>
    <property type="match status" value="1"/>
</dbReference>
<protein>
    <submittedName>
        <fullName evidence="4">Glycoside hydrolase</fullName>
    </submittedName>
</protein>
<dbReference type="InterPro" id="IPR025275">
    <property type="entry name" value="DUF4015"/>
</dbReference>
<accession>A0ABW0HP49</accession>
<keyword evidence="2" id="KW-0812">Transmembrane</keyword>
<keyword evidence="4" id="KW-0378">Hydrolase</keyword>